<reference evidence="2 3" key="1">
    <citation type="submission" date="2016-11" db="EMBL/GenBank/DDBJ databases">
        <authorList>
            <person name="Jaros S."/>
            <person name="Januszkiewicz K."/>
            <person name="Wedrychowicz H."/>
        </authorList>
    </citation>
    <scope>NUCLEOTIDE SEQUENCE [LARGE SCALE GENOMIC DNA]</scope>
    <source>
        <strain evidence="2 3">DSM 100565</strain>
    </source>
</reference>
<dbReference type="STRING" id="1447782.SAMN05444417_2604"/>
<accession>A0A1M6G0H6</accession>
<feature type="transmembrane region" description="Helical" evidence="1">
    <location>
        <begin position="201"/>
        <end position="220"/>
    </location>
</feature>
<evidence type="ECO:0000256" key="1">
    <source>
        <dbReference type="SAM" id="Phobius"/>
    </source>
</evidence>
<evidence type="ECO:0000313" key="3">
    <source>
        <dbReference type="Proteomes" id="UP000184292"/>
    </source>
</evidence>
<dbReference type="AlphaFoldDB" id="A0A1M6G0H6"/>
<proteinExistence type="predicted"/>
<dbReference type="EMBL" id="FQYO01000004">
    <property type="protein sequence ID" value="SHJ03374.1"/>
    <property type="molecule type" value="Genomic_DNA"/>
</dbReference>
<name>A0A1M6G0H6_9RHOB</name>
<gene>
    <name evidence="2" type="ORF">SAMN05444417_2604</name>
</gene>
<dbReference type="RefSeq" id="WP_073331253.1">
    <property type="nucleotide sequence ID" value="NZ_FQYO01000004.1"/>
</dbReference>
<protein>
    <submittedName>
        <fullName evidence="2">Uncharacterized protein</fullName>
    </submittedName>
</protein>
<feature type="transmembrane region" description="Helical" evidence="1">
    <location>
        <begin position="71"/>
        <end position="88"/>
    </location>
</feature>
<keyword evidence="1" id="KW-0472">Membrane</keyword>
<evidence type="ECO:0000313" key="2">
    <source>
        <dbReference type="EMBL" id="SHJ03374.1"/>
    </source>
</evidence>
<dbReference type="OrthoDB" id="7738422at2"/>
<feature type="transmembrane region" description="Helical" evidence="1">
    <location>
        <begin position="6"/>
        <end position="27"/>
    </location>
</feature>
<dbReference type="Proteomes" id="UP000184292">
    <property type="component" value="Unassembled WGS sequence"/>
</dbReference>
<feature type="transmembrane region" description="Helical" evidence="1">
    <location>
        <begin position="232"/>
        <end position="248"/>
    </location>
</feature>
<sequence length="279" mass="30238">MILNRIAGAALRALLVVTLITFPSVMLPNTTSDTTLIVGLVAIIAAAFTFVEYSASSPSLVEFRDAPPFNRIRFGALFLTVFALTLILRGETQPSTLTRLFESFGGEIALALDFPYSPVRLVVLMLPDPTPEPVVEGVRTAAGLSYLVSILSLGLFVLVMRLRGWPARDGTFNVWVNLPTFDPTRGGDVVDRLRSDAQFNLILGFLLPFLIPALVKVTSALVDPIDLSNPHALIWTMTAWAFLPASMLKRGIALNRVADLISDQRKRESAAAAGSFAPV</sequence>
<feature type="transmembrane region" description="Helical" evidence="1">
    <location>
        <begin position="137"/>
        <end position="159"/>
    </location>
</feature>
<keyword evidence="1" id="KW-1133">Transmembrane helix</keyword>
<keyword evidence="1" id="KW-0812">Transmembrane</keyword>
<feature type="transmembrane region" description="Helical" evidence="1">
    <location>
        <begin position="34"/>
        <end position="51"/>
    </location>
</feature>
<organism evidence="2 3">
    <name type="scientific">Wenxinia saemankumensis</name>
    <dbReference type="NCBI Taxonomy" id="1447782"/>
    <lineage>
        <taxon>Bacteria</taxon>
        <taxon>Pseudomonadati</taxon>
        <taxon>Pseudomonadota</taxon>
        <taxon>Alphaproteobacteria</taxon>
        <taxon>Rhodobacterales</taxon>
        <taxon>Roseobacteraceae</taxon>
        <taxon>Wenxinia</taxon>
    </lineage>
</organism>
<keyword evidence="3" id="KW-1185">Reference proteome</keyword>